<evidence type="ECO:0000313" key="2">
    <source>
        <dbReference type="Proteomes" id="UP000029733"/>
    </source>
</evidence>
<dbReference type="OrthoDB" id="272049at2"/>
<dbReference type="Proteomes" id="UP000029733">
    <property type="component" value="Unassembled WGS sequence"/>
</dbReference>
<gene>
    <name evidence="1" type="ORF">LS71_005325</name>
</gene>
<dbReference type="Gene3D" id="2.160.10.10">
    <property type="entry name" value="Hexapeptide repeat proteins"/>
    <property type="match status" value="1"/>
</dbReference>
<proteinExistence type="predicted"/>
<name>A0A4U8TAB0_9HELI</name>
<dbReference type="GO" id="GO:0016740">
    <property type="term" value="F:transferase activity"/>
    <property type="evidence" value="ECO:0007669"/>
    <property type="project" value="UniProtKB-KW"/>
</dbReference>
<organism evidence="1 2">
    <name type="scientific">Helicobacter jaachi</name>
    <dbReference type="NCBI Taxonomy" id="1677920"/>
    <lineage>
        <taxon>Bacteria</taxon>
        <taxon>Pseudomonadati</taxon>
        <taxon>Campylobacterota</taxon>
        <taxon>Epsilonproteobacteria</taxon>
        <taxon>Campylobacterales</taxon>
        <taxon>Helicobacteraceae</taxon>
        <taxon>Helicobacter</taxon>
    </lineage>
</organism>
<comment type="caution">
    <text evidence="1">The sequence shown here is derived from an EMBL/GenBank/DDBJ whole genome shotgun (WGS) entry which is preliminary data.</text>
</comment>
<dbReference type="InterPro" id="IPR011004">
    <property type="entry name" value="Trimer_LpxA-like_sf"/>
</dbReference>
<sequence>MRAQRNAGHYTQDELDSMGFKSLGQNVLISRLARIYGASKISIGSNVRIDDFVILSGVIRLGSFVHIGAFASITGGNGLDSSVCFGDFCGMSSYSKIFATSDDFVGGYLVGPCVLDSMRNVKASHIVLTKHCHIGSHSLVLPKSRFELGACLGPMSLNMGRTLKAWAYYYGNPAKKIYSIDSAQILQKEAMLLTINGGGAELNFS</sequence>
<dbReference type="EMBL" id="JRPR02000003">
    <property type="protein sequence ID" value="TLD96623.1"/>
    <property type="molecule type" value="Genomic_DNA"/>
</dbReference>
<reference evidence="1 2" key="1">
    <citation type="journal article" date="2014" name="Genome Announc.">
        <title>Draft genome sequences of eight enterohepatic helicobacter species isolated from both laboratory and wild rodents.</title>
        <authorList>
            <person name="Sheh A."/>
            <person name="Shen Z."/>
            <person name="Fox J.G."/>
        </authorList>
    </citation>
    <scope>NUCLEOTIDE SEQUENCE [LARGE SCALE GENOMIC DNA]</scope>
    <source>
        <strain evidence="1 2">MIT 09-6949</strain>
    </source>
</reference>
<keyword evidence="1" id="KW-0808">Transferase</keyword>
<dbReference type="SUPFAM" id="SSF51161">
    <property type="entry name" value="Trimeric LpxA-like enzymes"/>
    <property type="match status" value="1"/>
</dbReference>
<evidence type="ECO:0000313" key="1">
    <source>
        <dbReference type="EMBL" id="TLD96623.1"/>
    </source>
</evidence>
<dbReference type="AlphaFoldDB" id="A0A4U8TAB0"/>
<accession>A0A4U8TAB0</accession>
<protein>
    <submittedName>
        <fullName evidence="1">Galactoside O-acetyltransferase</fullName>
    </submittedName>
</protein>
<keyword evidence="2" id="KW-1185">Reference proteome</keyword>